<comment type="caution">
    <text evidence="2">The sequence shown here is derived from an EMBL/GenBank/DDBJ whole genome shotgun (WGS) entry which is preliminary data.</text>
</comment>
<dbReference type="GO" id="GO:0043065">
    <property type="term" value="P:positive regulation of apoptotic process"/>
    <property type="evidence" value="ECO:0007669"/>
    <property type="project" value="InterPro"/>
</dbReference>
<proteinExistence type="predicted"/>
<feature type="region of interest" description="Disordered" evidence="1">
    <location>
        <begin position="47"/>
        <end position="125"/>
    </location>
</feature>
<dbReference type="OrthoDB" id="9879526at2759"/>
<name>A0A553RC57_9TELE</name>
<keyword evidence="3" id="KW-1185">Reference proteome</keyword>
<organism evidence="2 3">
    <name type="scientific">Danionella cerebrum</name>
    <dbReference type="NCBI Taxonomy" id="2873325"/>
    <lineage>
        <taxon>Eukaryota</taxon>
        <taxon>Metazoa</taxon>
        <taxon>Chordata</taxon>
        <taxon>Craniata</taxon>
        <taxon>Vertebrata</taxon>
        <taxon>Euteleostomi</taxon>
        <taxon>Actinopterygii</taxon>
        <taxon>Neopterygii</taxon>
        <taxon>Teleostei</taxon>
        <taxon>Ostariophysi</taxon>
        <taxon>Cypriniformes</taxon>
        <taxon>Danionidae</taxon>
        <taxon>Danioninae</taxon>
        <taxon>Danionella</taxon>
    </lineage>
</organism>
<feature type="non-terminal residue" evidence="2">
    <location>
        <position position="183"/>
    </location>
</feature>
<reference evidence="2 3" key="1">
    <citation type="journal article" date="2019" name="Sci. Data">
        <title>Hybrid genome assembly and annotation of Danionella translucida.</title>
        <authorList>
            <person name="Kadobianskyi M."/>
            <person name="Schulze L."/>
            <person name="Schuelke M."/>
            <person name="Judkewitz B."/>
        </authorList>
    </citation>
    <scope>NUCLEOTIDE SEQUENCE [LARGE SCALE GENOMIC DNA]</scope>
    <source>
        <strain evidence="2 3">Bolton</strain>
    </source>
</reference>
<dbReference type="Proteomes" id="UP000316079">
    <property type="component" value="Unassembled WGS sequence"/>
</dbReference>
<dbReference type="EMBL" id="SRMA01025043">
    <property type="protein sequence ID" value="TRY99769.1"/>
    <property type="molecule type" value="Genomic_DNA"/>
</dbReference>
<gene>
    <name evidence="2" type="ORF">DNTS_020943</name>
</gene>
<dbReference type="GO" id="GO:0005739">
    <property type="term" value="C:mitochondrion"/>
    <property type="evidence" value="ECO:0007669"/>
    <property type="project" value="InterPro"/>
</dbReference>
<dbReference type="GO" id="GO:0097193">
    <property type="term" value="P:intrinsic apoptotic signaling pathway"/>
    <property type="evidence" value="ECO:0007669"/>
    <property type="project" value="InterPro"/>
</dbReference>
<dbReference type="PANTHER" id="PTHR28639:SF1">
    <property type="entry name" value="BCL-2-BINDING COMPONENT 3, ISOFORMS 3_4"/>
    <property type="match status" value="1"/>
</dbReference>
<feature type="compositionally biased region" description="Basic and acidic residues" evidence="1">
    <location>
        <begin position="77"/>
        <end position="87"/>
    </location>
</feature>
<evidence type="ECO:0000256" key="1">
    <source>
        <dbReference type="SAM" id="MobiDB-lite"/>
    </source>
</evidence>
<dbReference type="AlphaFoldDB" id="A0A553RC57"/>
<sequence>MARPEMESRVDDRNPVAPNSCRMEVLRQDVLLNGNIIQSCHRHRTIATQTSTVSPTHPQMPTPDAFRSDNSQQQDCLLRDNSGREQEVSSVTERPLPLPDLLTQNQSSSEDLTSSSSSTNEDEPLMAERAVQRVAIQLRTIGDQMNSILLQRNAVPPWQNWRGLYRGLLALVADTLNAFYQHG</sequence>
<accession>A0A553RC57</accession>
<feature type="compositionally biased region" description="Low complexity" evidence="1">
    <location>
        <begin position="104"/>
        <end position="119"/>
    </location>
</feature>
<dbReference type="InterPro" id="IPR031661">
    <property type="entry name" value="Bbc3"/>
</dbReference>
<evidence type="ECO:0000313" key="3">
    <source>
        <dbReference type="Proteomes" id="UP000316079"/>
    </source>
</evidence>
<evidence type="ECO:0000313" key="2">
    <source>
        <dbReference type="EMBL" id="TRY99769.1"/>
    </source>
</evidence>
<dbReference type="GO" id="GO:0090200">
    <property type="term" value="P:positive regulation of release of cytochrome c from mitochondria"/>
    <property type="evidence" value="ECO:0007669"/>
    <property type="project" value="InterPro"/>
</dbReference>
<feature type="compositionally biased region" description="Polar residues" evidence="1">
    <location>
        <begin position="47"/>
        <end position="59"/>
    </location>
</feature>
<dbReference type="PANTHER" id="PTHR28639">
    <property type="entry name" value="BCL-2-BINDING COMPONENT 3"/>
    <property type="match status" value="1"/>
</dbReference>
<protein>
    <submittedName>
        <fullName evidence="2">Uncharacterized protein</fullName>
    </submittedName>
</protein>